<accession>A0A6L5QEN6</accession>
<evidence type="ECO:0000313" key="2">
    <source>
        <dbReference type="Proteomes" id="UP000481037"/>
    </source>
</evidence>
<reference evidence="1 2" key="1">
    <citation type="submission" date="2019-11" db="EMBL/GenBank/DDBJ databases">
        <title>Novel species isolated from a subtropical stream in China.</title>
        <authorList>
            <person name="Lu H."/>
        </authorList>
    </citation>
    <scope>NUCLEOTIDE SEQUENCE [LARGE SCALE GENOMIC DNA]</scope>
    <source>
        <strain evidence="1 2">FT25W</strain>
    </source>
</reference>
<sequence>MPGKFFVVFSAIEFKLALSLANTFFDLNANLSGVVEKMPFQEKLENFVHAQVMGMHKDEVHYQRCFDWYSKADVIREARNRFAHGRWAFLLHEPHIAHVAGYPDGKQSVLPLSIEDLSDLVEAVIEVNEGLERIVNKFD</sequence>
<keyword evidence="2" id="KW-1185">Reference proteome</keyword>
<dbReference type="RefSeq" id="WP_154363221.1">
    <property type="nucleotide sequence ID" value="NZ_WKJM01000004.1"/>
</dbReference>
<proteinExistence type="predicted"/>
<dbReference type="EMBL" id="WKJM01000004">
    <property type="protein sequence ID" value="MRX07581.1"/>
    <property type="molecule type" value="Genomic_DNA"/>
</dbReference>
<dbReference type="AlphaFoldDB" id="A0A6L5QEN6"/>
<gene>
    <name evidence="1" type="ORF">GJ697_07035</name>
</gene>
<protein>
    <submittedName>
        <fullName evidence="1">Uncharacterized protein</fullName>
    </submittedName>
</protein>
<organism evidence="1 2">
    <name type="scientific">Duganella alba</name>
    <dbReference type="NCBI Taxonomy" id="2666081"/>
    <lineage>
        <taxon>Bacteria</taxon>
        <taxon>Pseudomonadati</taxon>
        <taxon>Pseudomonadota</taxon>
        <taxon>Betaproteobacteria</taxon>
        <taxon>Burkholderiales</taxon>
        <taxon>Oxalobacteraceae</taxon>
        <taxon>Telluria group</taxon>
        <taxon>Duganella</taxon>
    </lineage>
</organism>
<dbReference type="Proteomes" id="UP000481037">
    <property type="component" value="Unassembled WGS sequence"/>
</dbReference>
<evidence type="ECO:0000313" key="1">
    <source>
        <dbReference type="EMBL" id="MRX07581.1"/>
    </source>
</evidence>
<name>A0A6L5QEN6_9BURK</name>
<comment type="caution">
    <text evidence="1">The sequence shown here is derived from an EMBL/GenBank/DDBJ whole genome shotgun (WGS) entry which is preliminary data.</text>
</comment>